<comment type="caution">
    <text evidence="1">The sequence shown here is derived from an EMBL/GenBank/DDBJ whole genome shotgun (WGS) entry which is preliminary data.</text>
</comment>
<dbReference type="EMBL" id="DVJP01000003">
    <property type="protein sequence ID" value="HIS75223.1"/>
    <property type="molecule type" value="Genomic_DNA"/>
</dbReference>
<dbReference type="Proteomes" id="UP000824002">
    <property type="component" value="Unassembled WGS sequence"/>
</dbReference>
<organism evidence="1 2">
    <name type="scientific">Candidatus Merdivicinus excrementipullorum</name>
    <dbReference type="NCBI Taxonomy" id="2840867"/>
    <lineage>
        <taxon>Bacteria</taxon>
        <taxon>Bacillati</taxon>
        <taxon>Bacillota</taxon>
        <taxon>Clostridia</taxon>
        <taxon>Eubacteriales</taxon>
        <taxon>Oscillospiraceae</taxon>
        <taxon>Oscillospiraceae incertae sedis</taxon>
        <taxon>Candidatus Merdivicinus</taxon>
    </lineage>
</organism>
<dbReference type="AlphaFoldDB" id="A0A9D1FK62"/>
<dbReference type="Gene3D" id="3.20.20.210">
    <property type="match status" value="1"/>
</dbReference>
<evidence type="ECO:0008006" key="3">
    <source>
        <dbReference type="Google" id="ProtNLM"/>
    </source>
</evidence>
<accession>A0A9D1FK62</accession>
<dbReference type="InterPro" id="IPR038071">
    <property type="entry name" value="UROD/MetE-like_sf"/>
</dbReference>
<evidence type="ECO:0000313" key="1">
    <source>
        <dbReference type="EMBL" id="HIS75223.1"/>
    </source>
</evidence>
<sequence length="413" mass="47107">MEAISQKDREILRNLARRKLEYANSPQNAEILKKWDALAHGRRETPTVRLLFSNFPHEVITPRLQCEGETARGFEYALLSSLVGRELFDDDTPLAPNFEVHWDAWASPFGIQPHLTRASSGPSQGYHIDPVVNDLAEDFDKLRGGSFGADREKTKARIAVAEDLFGDILPVKMTMGSLSGAITNPLVSLMGMENYYCSMYDYPEKLHEVMEMATRLYEDYYDFLEKEGLLLPTCGVSPVAQESFAFNSELPEENVAKTTQCWGFLESQETTAVSPETYGEFVYPYQDRLVKRYGLLSYGCCERVDAIWPDYLSKWKNLRKLSVSPFNNEPQVGEYLRGSNVVYYSKPRAEFVTNPGPLDEDALREYFKGVCEAASGCLFEMAQREVGTIFGDYERGRRYVQIAKECIEEYWKP</sequence>
<evidence type="ECO:0000313" key="2">
    <source>
        <dbReference type="Proteomes" id="UP000824002"/>
    </source>
</evidence>
<reference evidence="1" key="1">
    <citation type="submission" date="2020-10" db="EMBL/GenBank/DDBJ databases">
        <authorList>
            <person name="Gilroy R."/>
        </authorList>
    </citation>
    <scope>NUCLEOTIDE SEQUENCE</scope>
    <source>
        <strain evidence="1">CHK199-13235</strain>
    </source>
</reference>
<name>A0A9D1FK62_9FIRM</name>
<protein>
    <recommendedName>
        <fullName evidence="3">Uroporphyrinogen decarboxylase (URO-D) domain-containing protein</fullName>
    </recommendedName>
</protein>
<reference evidence="1" key="2">
    <citation type="journal article" date="2021" name="PeerJ">
        <title>Extensive microbial diversity within the chicken gut microbiome revealed by metagenomics and culture.</title>
        <authorList>
            <person name="Gilroy R."/>
            <person name="Ravi A."/>
            <person name="Getino M."/>
            <person name="Pursley I."/>
            <person name="Horton D.L."/>
            <person name="Alikhan N.F."/>
            <person name="Baker D."/>
            <person name="Gharbi K."/>
            <person name="Hall N."/>
            <person name="Watson M."/>
            <person name="Adriaenssens E.M."/>
            <person name="Foster-Nyarko E."/>
            <person name="Jarju S."/>
            <person name="Secka A."/>
            <person name="Antonio M."/>
            <person name="Oren A."/>
            <person name="Chaudhuri R.R."/>
            <person name="La Ragione R."/>
            <person name="Hildebrand F."/>
            <person name="Pallen M.J."/>
        </authorList>
    </citation>
    <scope>NUCLEOTIDE SEQUENCE</scope>
    <source>
        <strain evidence="1">CHK199-13235</strain>
    </source>
</reference>
<dbReference type="SUPFAM" id="SSF51726">
    <property type="entry name" value="UROD/MetE-like"/>
    <property type="match status" value="1"/>
</dbReference>
<gene>
    <name evidence="1" type="ORF">IAB51_00275</name>
</gene>
<proteinExistence type="predicted"/>